<dbReference type="GO" id="GO:0003747">
    <property type="term" value="F:translation release factor activity"/>
    <property type="evidence" value="ECO:0007669"/>
    <property type="project" value="InterPro"/>
</dbReference>
<sequence>MILIQISSANGPVECCLAVAHAFKRLAHEAVQLHIDLQMVEQIAGPAPGTYRSIILSLHGLQAEQLRQRWCGSVQWICQSSYRPAHKRKNWFIGIHAIPLPASHQLKNDILFEAMRASGPGGQHINKTDSAIRATHVATGIQVRVQSERSQHANKKLAVMLIAHKLRELQANAQAQQKATQRLLHYQVERGNPILVFKGMQFKPAELVE</sequence>
<dbReference type="PANTHER" id="PTHR43804:SF9">
    <property type="entry name" value="PEPTIDE CHAIN RELEASE FACTOR HOMOLOG-RELATED"/>
    <property type="match status" value="1"/>
</dbReference>
<dbReference type="Proteomes" id="UP000286947">
    <property type="component" value="Unassembled WGS sequence"/>
</dbReference>
<keyword evidence="4" id="KW-1185">Reference proteome</keyword>
<dbReference type="NCBIfam" id="TIGR03072">
    <property type="entry name" value="release_prfH"/>
    <property type="match status" value="1"/>
</dbReference>
<gene>
    <name evidence="3" type="primary">prfB_1</name>
    <name evidence="3" type="ORF">CUZ56_00780</name>
</gene>
<evidence type="ECO:0000313" key="3">
    <source>
        <dbReference type="EMBL" id="RUS68290.1"/>
    </source>
</evidence>
<protein>
    <submittedName>
        <fullName evidence="3">Peptide chain release factor 2</fullName>
    </submittedName>
</protein>
<dbReference type="InterPro" id="IPR000352">
    <property type="entry name" value="Pep_chain_release_fac_I"/>
</dbReference>
<proteinExistence type="inferred from homology"/>
<comment type="similarity">
    <text evidence="1">Belongs to the prokaryotic/mitochondrial release factor family.</text>
</comment>
<dbReference type="AlphaFoldDB" id="A0A433SHZ3"/>
<evidence type="ECO:0000313" key="4">
    <source>
        <dbReference type="Proteomes" id="UP000286947"/>
    </source>
</evidence>
<dbReference type="PANTHER" id="PTHR43804">
    <property type="entry name" value="LD18447P"/>
    <property type="match status" value="1"/>
</dbReference>
<dbReference type="InterPro" id="IPR017509">
    <property type="entry name" value="PrfH"/>
</dbReference>
<dbReference type="EMBL" id="PQSP01000001">
    <property type="protein sequence ID" value="RUS68290.1"/>
    <property type="molecule type" value="Genomic_DNA"/>
</dbReference>
<dbReference type="OrthoDB" id="9815709at2"/>
<dbReference type="InterPro" id="IPR050057">
    <property type="entry name" value="Prokaryotic/Mito_RF"/>
</dbReference>
<organism evidence="3 4">
    <name type="scientific">Saezia sanguinis</name>
    <dbReference type="NCBI Taxonomy" id="1965230"/>
    <lineage>
        <taxon>Bacteria</taxon>
        <taxon>Pseudomonadati</taxon>
        <taxon>Pseudomonadota</taxon>
        <taxon>Betaproteobacteria</taxon>
        <taxon>Burkholderiales</taxon>
        <taxon>Saeziaceae</taxon>
        <taxon>Saezia</taxon>
    </lineage>
</organism>
<comment type="caution">
    <text evidence="3">The sequence shown here is derived from an EMBL/GenBank/DDBJ whole genome shotgun (WGS) entry which is preliminary data.</text>
</comment>
<dbReference type="PROSITE" id="PS00745">
    <property type="entry name" value="RF_PROK_I"/>
    <property type="match status" value="1"/>
</dbReference>
<evidence type="ECO:0000256" key="1">
    <source>
        <dbReference type="ARBA" id="ARBA00010835"/>
    </source>
</evidence>
<reference evidence="3 4" key="1">
    <citation type="submission" date="2018-01" db="EMBL/GenBank/DDBJ databases">
        <title>Saezia sanguinis gen. nov., sp. nov., in the order Burkholderiales isolated from human blood.</title>
        <authorList>
            <person name="Medina-Pascual M.J."/>
            <person name="Valdezate S."/>
            <person name="Monzon S."/>
            <person name="Cuesta I."/>
            <person name="Carrasco G."/>
            <person name="Villalon P."/>
            <person name="Saez-Nieto J.A."/>
        </authorList>
    </citation>
    <scope>NUCLEOTIDE SEQUENCE [LARGE SCALE GENOMIC DNA]</scope>
    <source>
        <strain evidence="3 4">CNM695-12</strain>
    </source>
</reference>
<dbReference type="Gene3D" id="3.30.70.1660">
    <property type="match status" value="1"/>
</dbReference>
<dbReference type="Pfam" id="PF00472">
    <property type="entry name" value="RF-1"/>
    <property type="match status" value="1"/>
</dbReference>
<evidence type="ECO:0000259" key="2">
    <source>
        <dbReference type="PROSITE" id="PS00745"/>
    </source>
</evidence>
<dbReference type="Gene3D" id="3.30.160.20">
    <property type="match status" value="1"/>
</dbReference>
<dbReference type="InterPro" id="IPR045853">
    <property type="entry name" value="Pep_chain_release_fac_I_sf"/>
</dbReference>
<accession>A0A433SHZ3</accession>
<name>A0A433SHZ3_9BURK</name>
<dbReference type="SUPFAM" id="SSF75620">
    <property type="entry name" value="Release factor"/>
    <property type="match status" value="1"/>
</dbReference>
<dbReference type="RefSeq" id="WP_126978317.1">
    <property type="nucleotide sequence ID" value="NZ_PQSP01000001.1"/>
</dbReference>
<feature type="domain" description="Prokaryotic-type class I peptide chain release factors" evidence="2">
    <location>
        <begin position="116"/>
        <end position="132"/>
    </location>
</feature>